<dbReference type="EMBL" id="SNYW01000007">
    <property type="protein sequence ID" value="TDQ83323.1"/>
    <property type="molecule type" value="Genomic_DNA"/>
</dbReference>
<reference evidence="1 2" key="1">
    <citation type="submission" date="2019-03" db="EMBL/GenBank/DDBJ databases">
        <title>Genomic Encyclopedia of Type Strains, Phase III (KMG-III): the genomes of soil and plant-associated and newly described type strains.</title>
        <authorList>
            <person name="Whitman W."/>
        </authorList>
    </citation>
    <scope>NUCLEOTIDE SEQUENCE [LARGE SCALE GENOMIC DNA]</scope>
    <source>
        <strain evidence="1 2">CGMCC 1.7660</strain>
    </source>
</reference>
<accession>A0A4R6WUH9</accession>
<dbReference type="RefSeq" id="WP_133613089.1">
    <property type="nucleotide sequence ID" value="NZ_SNYW01000007.1"/>
</dbReference>
<sequence length="83" mass="7498">MFRSTTSVLCSATGIGRLAGAALLLAALGACSNMTPTQQRALSGGAIGAAGGAALTAITGGSVGLGAAIGGAAGVGAGLLLPD</sequence>
<organism evidence="1 2">
    <name type="scientific">Dongia mobilis</name>
    <dbReference type="NCBI Taxonomy" id="578943"/>
    <lineage>
        <taxon>Bacteria</taxon>
        <taxon>Pseudomonadati</taxon>
        <taxon>Pseudomonadota</taxon>
        <taxon>Alphaproteobacteria</taxon>
        <taxon>Rhodospirillales</taxon>
        <taxon>Dongiaceae</taxon>
        <taxon>Dongia</taxon>
    </lineage>
</organism>
<keyword evidence="2" id="KW-1185">Reference proteome</keyword>
<proteinExistence type="predicted"/>
<evidence type="ECO:0000313" key="1">
    <source>
        <dbReference type="EMBL" id="TDQ83323.1"/>
    </source>
</evidence>
<evidence type="ECO:0000313" key="2">
    <source>
        <dbReference type="Proteomes" id="UP000295783"/>
    </source>
</evidence>
<comment type="caution">
    <text evidence="1">The sequence shown here is derived from an EMBL/GenBank/DDBJ whole genome shotgun (WGS) entry which is preliminary data.</text>
</comment>
<protein>
    <recommendedName>
        <fullName evidence="3">YmgG-like glycine-zipper protein</fullName>
    </recommendedName>
</protein>
<gene>
    <name evidence="1" type="ORF">A8950_1609</name>
</gene>
<dbReference type="Proteomes" id="UP000295783">
    <property type="component" value="Unassembled WGS sequence"/>
</dbReference>
<name>A0A4R6WUH9_9PROT</name>
<dbReference type="PROSITE" id="PS51257">
    <property type="entry name" value="PROKAR_LIPOPROTEIN"/>
    <property type="match status" value="1"/>
</dbReference>
<evidence type="ECO:0008006" key="3">
    <source>
        <dbReference type="Google" id="ProtNLM"/>
    </source>
</evidence>
<dbReference type="AlphaFoldDB" id="A0A4R6WUH9"/>